<dbReference type="InterPro" id="IPR004360">
    <property type="entry name" value="Glyas_Fos-R_dOase_dom"/>
</dbReference>
<evidence type="ECO:0000259" key="1">
    <source>
        <dbReference type="PROSITE" id="PS51819"/>
    </source>
</evidence>
<dbReference type="Pfam" id="PF00903">
    <property type="entry name" value="Glyoxalase"/>
    <property type="match status" value="1"/>
</dbReference>
<dbReference type="Proteomes" id="UP000778578">
    <property type="component" value="Unassembled WGS sequence"/>
</dbReference>
<feature type="domain" description="VOC" evidence="1">
    <location>
        <begin position="21"/>
        <end position="148"/>
    </location>
</feature>
<gene>
    <name evidence="2" type="ORF">K7862_15805</name>
</gene>
<dbReference type="EMBL" id="JAINZZ010000016">
    <property type="protein sequence ID" value="MBY8879090.1"/>
    <property type="molecule type" value="Genomic_DNA"/>
</dbReference>
<sequence length="152" mass="16462">MSPFPGSTGSPDANGFPGFTGIAHIAVVVRDLETSVDWYERALGFERVGDVRPGPVEAGHPRQLMRHAAGGLTLAVHEPLRRSGDLFDPSRTGLDHFSLTVADRAALEAWIRHLDGLGFPHSPVRDTGYAEFLTVTDPDGIPWELWAAGPQQ</sequence>
<dbReference type="RefSeq" id="WP_222963222.1">
    <property type="nucleotide sequence ID" value="NZ_JAINZZ010000016.1"/>
</dbReference>
<comment type="caution">
    <text evidence="2">The sequence shown here is derived from an EMBL/GenBank/DDBJ whole genome shotgun (WGS) entry which is preliminary data.</text>
</comment>
<dbReference type="Gene3D" id="3.10.180.10">
    <property type="entry name" value="2,3-Dihydroxybiphenyl 1,2-Dioxygenase, domain 1"/>
    <property type="match status" value="1"/>
</dbReference>
<keyword evidence="3" id="KW-1185">Reference proteome</keyword>
<organism evidence="2 3">
    <name type="scientific">Actinacidiphila acidipaludis</name>
    <dbReference type="NCBI Taxonomy" id="2873382"/>
    <lineage>
        <taxon>Bacteria</taxon>
        <taxon>Bacillati</taxon>
        <taxon>Actinomycetota</taxon>
        <taxon>Actinomycetes</taxon>
        <taxon>Kitasatosporales</taxon>
        <taxon>Streptomycetaceae</taxon>
        <taxon>Actinacidiphila</taxon>
    </lineage>
</organism>
<name>A0ABS7Q9G9_9ACTN</name>
<dbReference type="InterPro" id="IPR029068">
    <property type="entry name" value="Glyas_Bleomycin-R_OHBP_Dase"/>
</dbReference>
<proteinExistence type="predicted"/>
<protein>
    <submittedName>
        <fullName evidence="2">VOC family protein</fullName>
    </submittedName>
</protein>
<dbReference type="InterPro" id="IPR037523">
    <property type="entry name" value="VOC_core"/>
</dbReference>
<accession>A0ABS7Q9G9</accession>
<reference evidence="2 3" key="1">
    <citation type="submission" date="2021-08" db="EMBL/GenBank/DDBJ databases">
        <title>WGS of actinomycetes from Thailand.</title>
        <authorList>
            <person name="Thawai C."/>
        </authorList>
    </citation>
    <scope>NUCLEOTIDE SEQUENCE [LARGE SCALE GENOMIC DNA]</scope>
    <source>
        <strain evidence="2 3">PLK6-54</strain>
    </source>
</reference>
<dbReference type="PROSITE" id="PS51819">
    <property type="entry name" value="VOC"/>
    <property type="match status" value="1"/>
</dbReference>
<evidence type="ECO:0000313" key="3">
    <source>
        <dbReference type="Proteomes" id="UP000778578"/>
    </source>
</evidence>
<dbReference type="SUPFAM" id="SSF54593">
    <property type="entry name" value="Glyoxalase/Bleomycin resistance protein/Dihydroxybiphenyl dioxygenase"/>
    <property type="match status" value="1"/>
</dbReference>
<evidence type="ECO:0000313" key="2">
    <source>
        <dbReference type="EMBL" id="MBY8879090.1"/>
    </source>
</evidence>